<accession>A0AAV1ZZU4</accession>
<keyword evidence="2" id="KW-1185">Reference proteome</keyword>
<proteinExistence type="predicted"/>
<organism evidence="1 2">
    <name type="scientific">Larinioides sclopetarius</name>
    <dbReference type="NCBI Taxonomy" id="280406"/>
    <lineage>
        <taxon>Eukaryota</taxon>
        <taxon>Metazoa</taxon>
        <taxon>Ecdysozoa</taxon>
        <taxon>Arthropoda</taxon>
        <taxon>Chelicerata</taxon>
        <taxon>Arachnida</taxon>
        <taxon>Araneae</taxon>
        <taxon>Araneomorphae</taxon>
        <taxon>Entelegynae</taxon>
        <taxon>Araneoidea</taxon>
        <taxon>Araneidae</taxon>
        <taxon>Larinioides</taxon>
    </lineage>
</organism>
<name>A0AAV1ZZU4_9ARAC</name>
<comment type="caution">
    <text evidence="1">The sequence shown here is derived from an EMBL/GenBank/DDBJ whole genome shotgun (WGS) entry which is preliminary data.</text>
</comment>
<reference evidence="1 2" key="1">
    <citation type="submission" date="2024-04" db="EMBL/GenBank/DDBJ databases">
        <authorList>
            <person name="Rising A."/>
            <person name="Reimegard J."/>
            <person name="Sonavane S."/>
            <person name="Akerstrom W."/>
            <person name="Nylinder S."/>
            <person name="Hedman E."/>
            <person name="Kallberg Y."/>
        </authorList>
    </citation>
    <scope>NUCLEOTIDE SEQUENCE [LARGE SCALE GENOMIC DNA]</scope>
</reference>
<protein>
    <submittedName>
        <fullName evidence="1">Uncharacterized protein</fullName>
    </submittedName>
</protein>
<dbReference type="Proteomes" id="UP001497382">
    <property type="component" value="Unassembled WGS sequence"/>
</dbReference>
<evidence type="ECO:0000313" key="1">
    <source>
        <dbReference type="EMBL" id="CAL1276000.1"/>
    </source>
</evidence>
<gene>
    <name evidence="1" type="ORF">LARSCL_LOCUS8418</name>
</gene>
<evidence type="ECO:0000313" key="2">
    <source>
        <dbReference type="Proteomes" id="UP001497382"/>
    </source>
</evidence>
<sequence length="14" mass="1651">MKTLIKTVHLSCNY</sequence>
<dbReference type="EMBL" id="CAXIEN010000090">
    <property type="protein sequence ID" value="CAL1276000.1"/>
    <property type="molecule type" value="Genomic_DNA"/>
</dbReference>